<comment type="caution">
    <text evidence="18">The sequence shown here is derived from an EMBL/GenBank/DDBJ whole genome shotgun (WGS) entry which is preliminary data.</text>
</comment>
<evidence type="ECO:0000259" key="17">
    <source>
        <dbReference type="PROSITE" id="PS51846"/>
    </source>
</evidence>
<evidence type="ECO:0000259" key="16">
    <source>
        <dbReference type="PROSITE" id="PS51371"/>
    </source>
</evidence>
<dbReference type="Pfam" id="PF00571">
    <property type="entry name" value="CBS"/>
    <property type="match status" value="1"/>
</dbReference>
<evidence type="ECO:0000256" key="3">
    <source>
        <dbReference type="ARBA" id="ARBA00022475"/>
    </source>
</evidence>
<evidence type="ECO:0000256" key="2">
    <source>
        <dbReference type="ARBA" id="ARBA00022448"/>
    </source>
</evidence>
<comment type="subcellular location">
    <subcellularLocation>
        <location evidence="1">Cell inner membrane</location>
        <topology evidence="1">Multi-pass membrane protein</topology>
    </subcellularLocation>
</comment>
<keyword evidence="7 14" id="KW-1133">Transmembrane helix</keyword>
<dbReference type="AlphaFoldDB" id="A0A198UGZ1"/>
<evidence type="ECO:0000256" key="11">
    <source>
        <dbReference type="ARBA" id="ARBA00038280"/>
    </source>
</evidence>
<reference evidence="18 19" key="1">
    <citation type="journal article" date="2016" name="Genome Biol. Evol.">
        <title>Comparative Genomic Analyses of the Moraxella catarrhalis Serosensitive and Seroresistant Lineages Demonstrate Their Independent Evolution.</title>
        <authorList>
            <person name="Earl J.P."/>
            <person name="de Vries S.P."/>
            <person name="Ahmed A."/>
            <person name="Powell E."/>
            <person name="Schultz M.P."/>
            <person name="Hermans P.W."/>
            <person name="Hill D.J."/>
            <person name="Zhou Z."/>
            <person name="Constantinidou C.I."/>
            <person name="Hu F.Z."/>
            <person name="Bootsma H.J."/>
            <person name="Ehrlich G.D."/>
        </authorList>
    </citation>
    <scope>NUCLEOTIDE SEQUENCE [LARGE SCALE GENOMIC DNA]</scope>
    <source>
        <strain evidence="18 19">Z7542</strain>
    </source>
</reference>
<keyword evidence="5 14" id="KW-0812">Transmembrane</keyword>
<feature type="domain" description="CBS" evidence="16">
    <location>
        <begin position="301"/>
        <end position="363"/>
    </location>
</feature>
<feature type="transmembrane region" description="Helical" evidence="15">
    <location>
        <begin position="20"/>
        <end position="44"/>
    </location>
</feature>
<dbReference type="EMBL" id="LXHC01000022">
    <property type="protein sequence ID" value="OAU95713.1"/>
    <property type="molecule type" value="Genomic_DNA"/>
</dbReference>
<dbReference type="PANTHER" id="PTHR22777">
    <property type="entry name" value="HEMOLYSIN-RELATED"/>
    <property type="match status" value="1"/>
</dbReference>
<keyword evidence="2" id="KW-0813">Transport</keyword>
<dbReference type="Gene3D" id="3.30.465.10">
    <property type="match status" value="1"/>
</dbReference>
<evidence type="ECO:0000313" key="18">
    <source>
        <dbReference type="EMBL" id="OAU95713.1"/>
    </source>
</evidence>
<comment type="function">
    <text evidence="10">Involved in cadaverine and putrescine tolerance in stationary phase. May facilitate the efflux of both cadaverine and putrescine from the cytoplasm, reducing potentially toxic levels under certain stress conditions.</text>
</comment>
<evidence type="ECO:0000256" key="14">
    <source>
        <dbReference type="PROSITE-ProRule" id="PRU01193"/>
    </source>
</evidence>
<evidence type="ECO:0000313" key="19">
    <source>
        <dbReference type="Proteomes" id="UP000078228"/>
    </source>
</evidence>
<dbReference type="CDD" id="cd04590">
    <property type="entry name" value="CBS_pair_CorC_HlyC_assoc"/>
    <property type="match status" value="1"/>
</dbReference>
<evidence type="ECO:0000256" key="1">
    <source>
        <dbReference type="ARBA" id="ARBA00004429"/>
    </source>
</evidence>
<dbReference type="eggNOG" id="COG1253">
    <property type="taxonomic scope" value="Bacteria"/>
</dbReference>
<dbReference type="InterPro" id="IPR005170">
    <property type="entry name" value="Transptr-assoc_dom"/>
</dbReference>
<keyword evidence="9 14" id="KW-0472">Membrane</keyword>
<dbReference type="SMART" id="SM01091">
    <property type="entry name" value="CorC_HlyC"/>
    <property type="match status" value="1"/>
</dbReference>
<keyword evidence="4" id="KW-0997">Cell inner membrane</keyword>
<organism evidence="18 19">
    <name type="scientific">Moraxella catarrhalis</name>
    <name type="common">Branhamella catarrhalis</name>
    <dbReference type="NCBI Taxonomy" id="480"/>
    <lineage>
        <taxon>Bacteria</taxon>
        <taxon>Pseudomonadati</taxon>
        <taxon>Pseudomonadota</taxon>
        <taxon>Gammaproteobacteria</taxon>
        <taxon>Moraxellales</taxon>
        <taxon>Moraxellaceae</taxon>
        <taxon>Moraxella</taxon>
    </lineage>
</organism>
<evidence type="ECO:0000256" key="10">
    <source>
        <dbReference type="ARBA" id="ARBA00037177"/>
    </source>
</evidence>
<evidence type="ECO:0000256" key="13">
    <source>
        <dbReference type="PROSITE-ProRule" id="PRU00703"/>
    </source>
</evidence>
<dbReference type="SUPFAM" id="SSF54631">
    <property type="entry name" value="CBS-domain pair"/>
    <property type="match status" value="1"/>
</dbReference>
<evidence type="ECO:0000256" key="9">
    <source>
        <dbReference type="ARBA" id="ARBA00023136"/>
    </source>
</evidence>
<accession>A0A198UGZ1</accession>
<dbReference type="PATRIC" id="fig|480.237.peg.1136"/>
<dbReference type="InterPro" id="IPR016169">
    <property type="entry name" value="FAD-bd_PCMH_sub2"/>
</dbReference>
<dbReference type="SMART" id="SM00116">
    <property type="entry name" value="CBS"/>
    <property type="match status" value="2"/>
</dbReference>
<evidence type="ECO:0000256" key="8">
    <source>
        <dbReference type="ARBA" id="ARBA00023122"/>
    </source>
</evidence>
<dbReference type="Pfam" id="PF01595">
    <property type="entry name" value="CNNM"/>
    <property type="match status" value="1"/>
</dbReference>
<evidence type="ECO:0000256" key="7">
    <source>
        <dbReference type="ARBA" id="ARBA00022989"/>
    </source>
</evidence>
<gene>
    <name evidence="18" type="ORF">AO384_1319</name>
</gene>
<name>A0A198UGZ1_MORCA</name>
<evidence type="ECO:0000256" key="4">
    <source>
        <dbReference type="ARBA" id="ARBA00022519"/>
    </source>
</evidence>
<feature type="transmembrane region" description="Helical" evidence="15">
    <location>
        <begin position="114"/>
        <end position="139"/>
    </location>
</feature>
<evidence type="ECO:0000256" key="15">
    <source>
        <dbReference type="SAM" id="Phobius"/>
    </source>
</evidence>
<evidence type="ECO:0000256" key="6">
    <source>
        <dbReference type="ARBA" id="ARBA00022737"/>
    </source>
</evidence>
<dbReference type="InterPro" id="IPR046342">
    <property type="entry name" value="CBS_dom_sf"/>
</dbReference>
<evidence type="ECO:0000256" key="5">
    <source>
        <dbReference type="ARBA" id="ARBA00022692"/>
    </source>
</evidence>
<dbReference type="InterPro" id="IPR044751">
    <property type="entry name" value="Ion_transp-like_CBS"/>
</dbReference>
<dbReference type="Proteomes" id="UP000078228">
    <property type="component" value="Unassembled WGS sequence"/>
</dbReference>
<dbReference type="InterPro" id="IPR036318">
    <property type="entry name" value="FAD-bd_PCMH-like_sf"/>
</dbReference>
<dbReference type="SUPFAM" id="SSF56176">
    <property type="entry name" value="FAD-binding/transporter-associated domain-like"/>
    <property type="match status" value="1"/>
</dbReference>
<protein>
    <recommendedName>
        <fullName evidence="12">Polyamine export protein</fullName>
    </recommendedName>
</protein>
<dbReference type="InterPro" id="IPR002550">
    <property type="entry name" value="CNNM"/>
</dbReference>
<dbReference type="Gene3D" id="3.10.580.10">
    <property type="entry name" value="CBS-domain"/>
    <property type="match status" value="1"/>
</dbReference>
<keyword evidence="8 13" id="KW-0129">CBS domain</keyword>
<feature type="domain" description="CBS" evidence="16">
    <location>
        <begin position="235"/>
        <end position="294"/>
    </location>
</feature>
<keyword evidence="19" id="KW-1185">Reference proteome</keyword>
<dbReference type="GO" id="GO:0005886">
    <property type="term" value="C:plasma membrane"/>
    <property type="evidence" value="ECO:0007669"/>
    <property type="project" value="UniProtKB-SubCell"/>
</dbReference>
<evidence type="ECO:0000256" key="12">
    <source>
        <dbReference type="ARBA" id="ARBA00039818"/>
    </source>
</evidence>
<keyword evidence="3" id="KW-1003">Cell membrane</keyword>
<dbReference type="PROSITE" id="PS51371">
    <property type="entry name" value="CBS"/>
    <property type="match status" value="2"/>
</dbReference>
<feature type="domain" description="CNNM transmembrane" evidence="17">
    <location>
        <begin position="16"/>
        <end position="216"/>
    </location>
</feature>
<dbReference type="InterPro" id="IPR000644">
    <property type="entry name" value="CBS_dom"/>
</dbReference>
<keyword evidence="6" id="KW-0677">Repeat</keyword>
<proteinExistence type="inferred from homology"/>
<dbReference type="GO" id="GO:0050660">
    <property type="term" value="F:flavin adenine dinucleotide binding"/>
    <property type="evidence" value="ECO:0007669"/>
    <property type="project" value="InterPro"/>
</dbReference>
<comment type="similarity">
    <text evidence="11">Belongs to the UPF0053 family. PaeA subfamily.</text>
</comment>
<feature type="transmembrane region" description="Helical" evidence="15">
    <location>
        <begin position="76"/>
        <end position="94"/>
    </location>
</feature>
<dbReference type="PROSITE" id="PS51846">
    <property type="entry name" value="CNNM"/>
    <property type="match status" value="1"/>
</dbReference>
<dbReference type="Pfam" id="PF03471">
    <property type="entry name" value="CorC_HlyC"/>
    <property type="match status" value="1"/>
</dbReference>
<dbReference type="PANTHER" id="PTHR22777:SF16">
    <property type="entry name" value="POLYAMINE EXPORT PROTEIN"/>
    <property type="match status" value="1"/>
</dbReference>
<sequence length="455" mass="51557">MLGGCYLTFKIHQIGAIVSLFQNFLIILVLILTSSFFSISEIALAGSRKIKLKLLAESGDDRADKVLALQENSADFFATSQIGLNAVAILGGSVGESALRPYFAEWVGLVYQGIWLDTIAFFSSFVLVTLLFILYADLIPKRIAMINPERVALVVINPILWTIRVVKPLAWIINTIADVTFRLFKFDTARDDSITFDDISAIVDAGAEAGVLMEQEQHFIENVFELEERTVPSSMTAREDVVYFTLSESEESIRQKIADYPYSKFLVCNEHIDQVIGYVDTKDILVRILSEQPIFQLNESTIRNVLIIPDTLTLSELLDKFRASNEKMAVVINEYALVVGLITLSDIMMTVMGDWAAAEPEDLQIIRRDENSWLIDGITPIDDVKHALDIDEFPDWDHYETLAGFIMYRLRKIPRPADWVEHEGFKFEVVDIDHYKIDQLLVTRLEQQTEGPEES</sequence>